<evidence type="ECO:0000313" key="3">
    <source>
        <dbReference type="Proteomes" id="UP000186819"/>
    </source>
</evidence>
<feature type="compositionally biased region" description="Low complexity" evidence="1">
    <location>
        <begin position="64"/>
        <end position="73"/>
    </location>
</feature>
<feature type="region of interest" description="Disordered" evidence="1">
    <location>
        <begin position="64"/>
        <end position="86"/>
    </location>
</feature>
<organism evidence="2 3">
    <name type="scientific">Aromatoleum tolulyticum</name>
    <dbReference type="NCBI Taxonomy" id="34027"/>
    <lineage>
        <taxon>Bacteria</taxon>
        <taxon>Pseudomonadati</taxon>
        <taxon>Pseudomonadota</taxon>
        <taxon>Betaproteobacteria</taxon>
        <taxon>Rhodocyclales</taxon>
        <taxon>Rhodocyclaceae</taxon>
        <taxon>Aromatoleum</taxon>
    </lineage>
</organism>
<accession>A0A1N6NHD9</accession>
<dbReference type="STRING" id="34027.SAMN05421829_101305"/>
<dbReference type="Proteomes" id="UP000186819">
    <property type="component" value="Unassembled WGS sequence"/>
</dbReference>
<keyword evidence="3" id="KW-1185">Reference proteome</keyword>
<evidence type="ECO:0000256" key="1">
    <source>
        <dbReference type="SAM" id="MobiDB-lite"/>
    </source>
</evidence>
<sequence>MRLLAATRTSMFGWRAWKRARRGTSHSAEMPMLAVTVTGRGPRGRSVSASAAYSASQASAARARRAPSAVSARLRTPRTNSATPSASSSACTWRLIADWVRNSSSAARVKLRCRAAATKPRSGSSGGRRAGAVRMIFTHPIDAHYPFVCV</sequence>
<name>A0A1N6NHD9_9RHOO</name>
<dbReference type="EMBL" id="FTMD01000001">
    <property type="protein sequence ID" value="SIP91489.1"/>
    <property type="molecule type" value="Genomic_DNA"/>
</dbReference>
<proteinExistence type="predicted"/>
<protein>
    <submittedName>
        <fullName evidence="2">Uncharacterized protein</fullName>
    </submittedName>
</protein>
<evidence type="ECO:0000313" key="2">
    <source>
        <dbReference type="EMBL" id="SIP91489.1"/>
    </source>
</evidence>
<gene>
    <name evidence="2" type="ORF">SAMN05421829_101305</name>
</gene>
<dbReference type="AlphaFoldDB" id="A0A1N6NHD9"/>
<reference evidence="3" key="1">
    <citation type="submission" date="2017-01" db="EMBL/GenBank/DDBJ databases">
        <authorList>
            <person name="Varghese N."/>
            <person name="Submissions S."/>
        </authorList>
    </citation>
    <scope>NUCLEOTIDE SEQUENCE [LARGE SCALE GENOMIC DNA]</scope>
    <source>
        <strain evidence="3">ATCC 51758</strain>
    </source>
</reference>